<dbReference type="SUPFAM" id="SSF53335">
    <property type="entry name" value="S-adenosyl-L-methionine-dependent methyltransferases"/>
    <property type="match status" value="1"/>
</dbReference>
<keyword evidence="9" id="KW-1185">Reference proteome</keyword>
<dbReference type="FunFam" id="3.30.70.1170:FF:000006">
    <property type="entry name" value="NOL1/NOP2/Sun domain family protein"/>
    <property type="match status" value="1"/>
</dbReference>
<feature type="domain" description="SAM-dependent MTase RsmB/NOP-type" evidence="7">
    <location>
        <begin position="152"/>
        <end position="538"/>
    </location>
</feature>
<dbReference type="InterPro" id="IPR001678">
    <property type="entry name" value="MeTrfase_RsmB-F_NOP2_dom"/>
</dbReference>
<feature type="binding site" evidence="5">
    <location>
        <begin position="264"/>
        <end position="270"/>
    </location>
    <ligand>
        <name>S-adenosyl-L-methionine</name>
        <dbReference type="ChEBI" id="CHEBI:59789"/>
    </ligand>
</feature>
<dbReference type="Gene3D" id="3.30.70.1170">
    <property type="entry name" value="Sun protein, domain 3"/>
    <property type="match status" value="1"/>
</dbReference>
<dbReference type="PROSITE" id="PS51686">
    <property type="entry name" value="SAM_MT_RSMB_NOP"/>
    <property type="match status" value="1"/>
</dbReference>
<evidence type="ECO:0000259" key="7">
    <source>
        <dbReference type="PROSITE" id="PS51686"/>
    </source>
</evidence>
<dbReference type="PANTHER" id="PTHR22807">
    <property type="entry name" value="NOP2 YEAST -RELATED NOL1/NOP2/FMU SUN DOMAIN-CONTAINING"/>
    <property type="match status" value="1"/>
</dbReference>
<dbReference type="PANTHER" id="PTHR22807:SF4">
    <property type="entry name" value="28S RRNA (CYTOSINE-C(5))-METHYLTRANSFERASE"/>
    <property type="match status" value="1"/>
</dbReference>
<dbReference type="Pfam" id="PF01189">
    <property type="entry name" value="Methyltr_RsmB-F"/>
    <property type="match status" value="1"/>
</dbReference>
<evidence type="ECO:0000256" key="4">
    <source>
        <dbReference type="ARBA" id="ARBA00022884"/>
    </source>
</evidence>
<feature type="compositionally biased region" description="Basic and acidic residues" evidence="6">
    <location>
        <begin position="389"/>
        <end position="398"/>
    </location>
</feature>
<proteinExistence type="inferred from homology"/>
<dbReference type="Gene3D" id="3.40.50.150">
    <property type="entry name" value="Vaccinia Virus protein VP39"/>
    <property type="match status" value="1"/>
</dbReference>
<dbReference type="Proteomes" id="UP000184356">
    <property type="component" value="Unassembled WGS sequence"/>
</dbReference>
<keyword evidence="2 5" id="KW-0808">Transferase</keyword>
<feature type="binding site" evidence="5">
    <location>
        <position position="323"/>
    </location>
    <ligand>
        <name>S-adenosyl-L-methionine</name>
        <dbReference type="ChEBI" id="CHEBI:59789"/>
    </ligand>
</feature>
<dbReference type="InterPro" id="IPR049560">
    <property type="entry name" value="MeTrfase_RsmB-F_NOP2_cat"/>
</dbReference>
<dbReference type="InterPro" id="IPR048889">
    <property type="entry name" value="NSUN5_RCM1_N"/>
</dbReference>
<sequence length="574" mass="62573">MSLYYDAVSILTAPLSTGGSFKSRLYNSRTLKASPAQVYALIVEAAKWDILLKEVIDQAGILKLEPKVALTLAYICFAPHLTPLLSLLLVHDHLLAKNGVAAKASHPLRQAVERHKVRLKGEFTKARVRRACASIPELKEAVRREKLAAQGAGASATAVYPRWVRVNNVRTTKEKQMETTFSSYEAVDSLEELVVGGDEKQKRMRLDPHIPDLVAVAPGLEFTTVPAYKNGEIILQDKASCFPAYLLLGEDWGSGGGGDLMDGCAAPGNKTTHMASLLCKPGQKRPSSQIFSMDASRVRAKTLQKMVSTAGADNFVTVLQGQDFLALDPEDPRFKDVTGLLLDPSCSGSGIIGRDDIPELILPTSGKPTPSASSTKKNGQNQGKKRKRNEASAPHEPEEAPSATAENDLPTAEINQDRLTKLSNLQTLIVTHALSFPSATRITYSTCSIHLLENESVVARILESEVAKRRGWRVLRRDEQPEGLRKWKHRGVGSEKASGSIEECSVDLAEEDLDGCLRCWPGDEEGTGGFFVVGFVRDGDVDERVSSGSRGEAHEDIGEDEEEEGEDEWEGFSD</sequence>
<dbReference type="GeneID" id="63757440"/>
<comment type="similarity">
    <text evidence="5">Belongs to the class I-like SAM-binding methyltransferase superfamily. RsmB/NOP family.</text>
</comment>
<protein>
    <recommendedName>
        <fullName evidence="7">SAM-dependent MTase RsmB/NOP-type domain-containing protein</fullName>
    </recommendedName>
</protein>
<dbReference type="Pfam" id="PF21148">
    <property type="entry name" value="NSUN5_fdxn-like"/>
    <property type="match status" value="1"/>
</dbReference>
<feature type="region of interest" description="Disordered" evidence="6">
    <location>
        <begin position="357"/>
        <end position="410"/>
    </location>
</feature>
<dbReference type="RefSeq" id="XP_040706473.1">
    <property type="nucleotide sequence ID" value="XM_040841367.1"/>
</dbReference>
<dbReference type="OrthoDB" id="435282at2759"/>
<dbReference type="EMBL" id="KV878583">
    <property type="protein sequence ID" value="OJJ62667.1"/>
    <property type="molecule type" value="Genomic_DNA"/>
</dbReference>
<dbReference type="PRINTS" id="PR02008">
    <property type="entry name" value="RCMTFAMILY"/>
</dbReference>
<dbReference type="GO" id="GO:0005730">
    <property type="term" value="C:nucleolus"/>
    <property type="evidence" value="ECO:0007669"/>
    <property type="project" value="TreeGrafter"/>
</dbReference>
<evidence type="ECO:0000313" key="9">
    <source>
        <dbReference type="Proteomes" id="UP000184356"/>
    </source>
</evidence>
<evidence type="ECO:0000256" key="3">
    <source>
        <dbReference type="ARBA" id="ARBA00022691"/>
    </source>
</evidence>
<keyword evidence="4 5" id="KW-0694">RNA-binding</keyword>
<dbReference type="InterPro" id="IPR049561">
    <property type="entry name" value="NSUN5_7_fdxn-like"/>
</dbReference>
<dbReference type="GO" id="GO:0070475">
    <property type="term" value="P:rRNA base methylation"/>
    <property type="evidence" value="ECO:0007669"/>
    <property type="project" value="TreeGrafter"/>
</dbReference>
<feature type="binding site" evidence="5">
    <location>
        <position position="343"/>
    </location>
    <ligand>
        <name>S-adenosyl-L-methionine</name>
        <dbReference type="ChEBI" id="CHEBI:59789"/>
    </ligand>
</feature>
<evidence type="ECO:0000313" key="8">
    <source>
        <dbReference type="EMBL" id="OJJ62667.1"/>
    </source>
</evidence>
<dbReference type="InterPro" id="IPR023267">
    <property type="entry name" value="RCMT"/>
</dbReference>
<feature type="active site" description="Nucleophile" evidence="5">
    <location>
        <position position="447"/>
    </location>
</feature>
<dbReference type="AlphaFoldDB" id="A0A1L9TT98"/>
<accession>A0A1L9TT98</accession>
<evidence type="ECO:0000256" key="5">
    <source>
        <dbReference type="PROSITE-ProRule" id="PRU01023"/>
    </source>
</evidence>
<dbReference type="Pfam" id="PF21153">
    <property type="entry name" value="NSUN5_N"/>
    <property type="match status" value="1"/>
</dbReference>
<gene>
    <name evidence="8" type="ORF">ASPSYDRAFT_143733</name>
</gene>
<dbReference type="GO" id="GO:0003723">
    <property type="term" value="F:RNA binding"/>
    <property type="evidence" value="ECO:0007669"/>
    <property type="project" value="UniProtKB-UniRule"/>
</dbReference>
<evidence type="ECO:0000256" key="6">
    <source>
        <dbReference type="SAM" id="MobiDB-lite"/>
    </source>
</evidence>
<dbReference type="InterPro" id="IPR029063">
    <property type="entry name" value="SAM-dependent_MTases_sf"/>
</dbReference>
<organism evidence="8 9">
    <name type="scientific">Aspergillus sydowii CBS 593.65</name>
    <dbReference type="NCBI Taxonomy" id="1036612"/>
    <lineage>
        <taxon>Eukaryota</taxon>
        <taxon>Fungi</taxon>
        <taxon>Dikarya</taxon>
        <taxon>Ascomycota</taxon>
        <taxon>Pezizomycotina</taxon>
        <taxon>Eurotiomycetes</taxon>
        <taxon>Eurotiomycetidae</taxon>
        <taxon>Eurotiales</taxon>
        <taxon>Aspergillaceae</taxon>
        <taxon>Aspergillus</taxon>
        <taxon>Aspergillus subgen. Nidulantes</taxon>
    </lineage>
</organism>
<feature type="compositionally biased region" description="Acidic residues" evidence="6">
    <location>
        <begin position="557"/>
        <end position="574"/>
    </location>
</feature>
<feature type="binding site" evidence="5">
    <location>
        <position position="294"/>
    </location>
    <ligand>
        <name>S-adenosyl-L-methionine</name>
        <dbReference type="ChEBI" id="CHEBI:59789"/>
    </ligand>
</feature>
<evidence type="ECO:0000256" key="1">
    <source>
        <dbReference type="ARBA" id="ARBA00022603"/>
    </source>
</evidence>
<dbReference type="VEuPathDB" id="FungiDB:ASPSYDRAFT_143733"/>
<feature type="compositionally biased region" description="Basic and acidic residues" evidence="6">
    <location>
        <begin position="542"/>
        <end position="556"/>
    </location>
</feature>
<feature type="compositionally biased region" description="Polar residues" evidence="6">
    <location>
        <begin position="366"/>
        <end position="375"/>
    </location>
</feature>
<dbReference type="STRING" id="1036612.A0A1L9TT98"/>
<keyword evidence="3 5" id="KW-0949">S-adenosyl-L-methionine</keyword>
<reference evidence="9" key="1">
    <citation type="journal article" date="2017" name="Genome Biol.">
        <title>Comparative genomics reveals high biological diversity and specific adaptations in the industrially and medically important fungal genus Aspergillus.</title>
        <authorList>
            <person name="de Vries R.P."/>
            <person name="Riley R."/>
            <person name="Wiebenga A."/>
            <person name="Aguilar-Osorio G."/>
            <person name="Amillis S."/>
            <person name="Uchima C.A."/>
            <person name="Anderluh G."/>
            <person name="Asadollahi M."/>
            <person name="Askin M."/>
            <person name="Barry K."/>
            <person name="Battaglia E."/>
            <person name="Bayram O."/>
            <person name="Benocci T."/>
            <person name="Braus-Stromeyer S.A."/>
            <person name="Caldana C."/>
            <person name="Canovas D."/>
            <person name="Cerqueira G.C."/>
            <person name="Chen F."/>
            <person name="Chen W."/>
            <person name="Choi C."/>
            <person name="Clum A."/>
            <person name="Dos Santos R.A."/>
            <person name="Damasio A.R."/>
            <person name="Diallinas G."/>
            <person name="Emri T."/>
            <person name="Fekete E."/>
            <person name="Flipphi M."/>
            <person name="Freyberg S."/>
            <person name="Gallo A."/>
            <person name="Gournas C."/>
            <person name="Habgood R."/>
            <person name="Hainaut M."/>
            <person name="Harispe M.L."/>
            <person name="Henrissat B."/>
            <person name="Hilden K.S."/>
            <person name="Hope R."/>
            <person name="Hossain A."/>
            <person name="Karabika E."/>
            <person name="Karaffa L."/>
            <person name="Karanyi Z."/>
            <person name="Krasevec N."/>
            <person name="Kuo A."/>
            <person name="Kusch H."/>
            <person name="LaButti K."/>
            <person name="Lagendijk E.L."/>
            <person name="Lapidus A."/>
            <person name="Levasseur A."/>
            <person name="Lindquist E."/>
            <person name="Lipzen A."/>
            <person name="Logrieco A.F."/>
            <person name="MacCabe A."/>
            <person name="Maekelae M.R."/>
            <person name="Malavazi I."/>
            <person name="Melin P."/>
            <person name="Meyer V."/>
            <person name="Mielnichuk N."/>
            <person name="Miskei M."/>
            <person name="Molnar A.P."/>
            <person name="Mule G."/>
            <person name="Ngan C.Y."/>
            <person name="Orejas M."/>
            <person name="Orosz E."/>
            <person name="Ouedraogo J.P."/>
            <person name="Overkamp K.M."/>
            <person name="Park H.-S."/>
            <person name="Perrone G."/>
            <person name="Piumi F."/>
            <person name="Punt P.J."/>
            <person name="Ram A.F."/>
            <person name="Ramon A."/>
            <person name="Rauscher S."/>
            <person name="Record E."/>
            <person name="Riano-Pachon D.M."/>
            <person name="Robert V."/>
            <person name="Roehrig J."/>
            <person name="Ruller R."/>
            <person name="Salamov A."/>
            <person name="Salih N.S."/>
            <person name="Samson R.A."/>
            <person name="Sandor E."/>
            <person name="Sanguinetti M."/>
            <person name="Schuetze T."/>
            <person name="Sepcic K."/>
            <person name="Shelest E."/>
            <person name="Sherlock G."/>
            <person name="Sophianopoulou V."/>
            <person name="Squina F.M."/>
            <person name="Sun H."/>
            <person name="Susca A."/>
            <person name="Todd R.B."/>
            <person name="Tsang A."/>
            <person name="Unkles S.E."/>
            <person name="van de Wiele N."/>
            <person name="van Rossen-Uffink D."/>
            <person name="Oliveira J.V."/>
            <person name="Vesth T.C."/>
            <person name="Visser J."/>
            <person name="Yu J.-H."/>
            <person name="Zhou M."/>
            <person name="Andersen M.R."/>
            <person name="Archer D.B."/>
            <person name="Baker S.E."/>
            <person name="Benoit I."/>
            <person name="Brakhage A.A."/>
            <person name="Braus G.H."/>
            <person name="Fischer R."/>
            <person name="Frisvad J.C."/>
            <person name="Goldman G.H."/>
            <person name="Houbraken J."/>
            <person name="Oakley B."/>
            <person name="Pocsi I."/>
            <person name="Scazzocchio C."/>
            <person name="Seiboth B."/>
            <person name="vanKuyk P.A."/>
            <person name="Wortman J."/>
            <person name="Dyer P.S."/>
            <person name="Grigoriev I.V."/>
        </authorList>
    </citation>
    <scope>NUCLEOTIDE SEQUENCE [LARGE SCALE GENOMIC DNA]</scope>
    <source>
        <strain evidence="9">CBS 593.65</strain>
    </source>
</reference>
<dbReference type="GO" id="GO:0008173">
    <property type="term" value="F:RNA methyltransferase activity"/>
    <property type="evidence" value="ECO:0007669"/>
    <property type="project" value="InterPro"/>
</dbReference>
<keyword evidence="1 5" id="KW-0489">Methyltransferase</keyword>
<evidence type="ECO:0000256" key="2">
    <source>
        <dbReference type="ARBA" id="ARBA00022679"/>
    </source>
</evidence>
<feature type="region of interest" description="Disordered" evidence="6">
    <location>
        <begin position="542"/>
        <end position="574"/>
    </location>
</feature>
<name>A0A1L9TT98_9EURO</name>